<evidence type="ECO:0000256" key="7">
    <source>
        <dbReference type="ARBA" id="ARBA00023224"/>
    </source>
</evidence>
<sequence length="656" mass="74895">MVQRLLANHSHDILPLNQTMTRRQQNDTVLSSSQEYLLDPLSFQILAIAFFSAIIVFGFIGNVCLLGTILKWKRLRNSCGLLLANIACSDLGISVIAAPLRIAELYFSGWPFGSALCRLLPPLQEVMVCVSVVTHSTIALERYRATVSPFKPRLSVGRTKIVILGMWLFCYVFGGLPLTIPLELFYFNGKAYCMPNWTKLFRRAYEMYLVLVFILAQLAIQSFAYVSIIRTLKSKSDIIAEASARPESVIQSGGSFVADSRVPCSAMAARVKRKQKLVKMLLFLVIAFQVCHLPRGIMMLYREFAAPSSIGPTFEYVDLMSLALYYLKHVINPFILFAMSADFRNGIVACCKGDEYPEKSNLTAPLRTTRNSALKPTTGFPGNLLIVIAIIKRQQLRAPCYSLILSIAIADLGMALIAAPQRIIENYIGWPFGKFLCNFLASIQELFVSVSVVTHTVIALERYRVIVEPFKNRMRLKEAKWIVFLIWIACYITAALPQALMLELLYHRRADILYCTPVFPSVTVRRVYEIYLVLVFIALPLFIQTWCYIKIFVVARNELHFSKPRNGVERKDFLERSRKKIRLVKVVVFLVAVFQVCSIPRGVLMLVREFKRDEVLGRNLFFWYSDIISLFAYYIKHMINPVILWNTSSEYRFCCY</sequence>
<evidence type="ECO:0000256" key="8">
    <source>
        <dbReference type="SAM" id="Phobius"/>
    </source>
</evidence>
<keyword evidence="4" id="KW-0297">G-protein coupled receptor</keyword>
<accession>A0AAD9PXH8</accession>
<feature type="transmembrane region" description="Helical" evidence="8">
    <location>
        <begin position="161"/>
        <end position="187"/>
    </location>
</feature>
<feature type="transmembrane region" description="Helical" evidence="8">
    <location>
        <begin position="439"/>
        <end position="460"/>
    </location>
</feature>
<reference evidence="10" key="2">
    <citation type="journal article" date="2023" name="Science">
        <title>Genomic signatures of disease resistance in endangered staghorn corals.</title>
        <authorList>
            <person name="Vollmer S.V."/>
            <person name="Selwyn J.D."/>
            <person name="Despard B.A."/>
            <person name="Roesel C.L."/>
        </authorList>
    </citation>
    <scope>NUCLEOTIDE SEQUENCE</scope>
    <source>
        <strain evidence="10">K2</strain>
    </source>
</reference>
<keyword evidence="3 8" id="KW-1133">Transmembrane helix</keyword>
<feature type="transmembrane region" description="Helical" evidence="8">
    <location>
        <begin position="583"/>
        <end position="603"/>
    </location>
</feature>
<dbReference type="PANTHER" id="PTHR45695:SF9">
    <property type="entry name" value="LEUCOKININ RECEPTOR"/>
    <property type="match status" value="1"/>
</dbReference>
<name>A0AAD9PXH8_ACRCE</name>
<feature type="transmembrane region" description="Helical" evidence="8">
    <location>
        <begin position="615"/>
        <end position="635"/>
    </location>
</feature>
<evidence type="ECO:0000256" key="2">
    <source>
        <dbReference type="ARBA" id="ARBA00022692"/>
    </source>
</evidence>
<feature type="domain" description="G-protein coupled receptors family 1 profile" evidence="9">
    <location>
        <begin position="382"/>
        <end position="644"/>
    </location>
</feature>
<keyword evidence="2 8" id="KW-0812">Transmembrane</keyword>
<keyword evidence="6 10" id="KW-0675">Receptor</keyword>
<keyword evidence="5 8" id="KW-0472">Membrane</keyword>
<dbReference type="InterPro" id="IPR000276">
    <property type="entry name" value="GPCR_Rhodpsn"/>
</dbReference>
<dbReference type="EMBL" id="JARQWQ010000105">
    <property type="protein sequence ID" value="KAK2550856.1"/>
    <property type="molecule type" value="Genomic_DNA"/>
</dbReference>
<dbReference type="PANTHER" id="PTHR45695">
    <property type="entry name" value="LEUCOKININ RECEPTOR-RELATED"/>
    <property type="match status" value="1"/>
</dbReference>
<evidence type="ECO:0000256" key="1">
    <source>
        <dbReference type="ARBA" id="ARBA00004141"/>
    </source>
</evidence>
<evidence type="ECO:0000256" key="4">
    <source>
        <dbReference type="ARBA" id="ARBA00023040"/>
    </source>
</evidence>
<dbReference type="InterPro" id="IPR017452">
    <property type="entry name" value="GPCR_Rhodpsn_7TM"/>
</dbReference>
<protein>
    <submittedName>
        <fullName evidence="10">Neuromedin-B receptor</fullName>
    </submittedName>
</protein>
<evidence type="ECO:0000259" key="9">
    <source>
        <dbReference type="PROSITE" id="PS50262"/>
    </source>
</evidence>
<feature type="domain" description="G-protein coupled receptors family 1 profile" evidence="9">
    <location>
        <begin position="61"/>
        <end position="336"/>
    </location>
</feature>
<feature type="transmembrane region" description="Helical" evidence="8">
    <location>
        <begin position="280"/>
        <end position="301"/>
    </location>
</feature>
<evidence type="ECO:0000256" key="5">
    <source>
        <dbReference type="ARBA" id="ARBA00023136"/>
    </source>
</evidence>
<dbReference type="PRINTS" id="PR00237">
    <property type="entry name" value="GPCRRHODOPSN"/>
</dbReference>
<reference evidence="10" key="1">
    <citation type="journal article" date="2023" name="G3 (Bethesda)">
        <title>Whole genome assembly and annotation of the endangered Caribbean coral Acropora cervicornis.</title>
        <authorList>
            <person name="Selwyn J.D."/>
            <person name="Vollmer S.V."/>
        </authorList>
    </citation>
    <scope>NUCLEOTIDE SEQUENCE</scope>
    <source>
        <strain evidence="10">K2</strain>
    </source>
</reference>
<dbReference type="GO" id="GO:0004930">
    <property type="term" value="F:G protein-coupled receptor activity"/>
    <property type="evidence" value="ECO:0007669"/>
    <property type="project" value="UniProtKB-KW"/>
</dbReference>
<comment type="caution">
    <text evidence="10">The sequence shown here is derived from an EMBL/GenBank/DDBJ whole genome shotgun (WGS) entry which is preliminary data.</text>
</comment>
<feature type="transmembrane region" description="Helical" evidence="8">
    <location>
        <begin position="400"/>
        <end position="419"/>
    </location>
</feature>
<evidence type="ECO:0000256" key="3">
    <source>
        <dbReference type="ARBA" id="ARBA00022989"/>
    </source>
</evidence>
<comment type="subcellular location">
    <subcellularLocation>
        <location evidence="1">Membrane</location>
        <topology evidence="1">Multi-pass membrane protein</topology>
    </subcellularLocation>
</comment>
<feature type="transmembrane region" description="Helical" evidence="8">
    <location>
        <begin position="530"/>
        <end position="555"/>
    </location>
</feature>
<dbReference type="Pfam" id="PF00001">
    <property type="entry name" value="7tm_1"/>
    <property type="match status" value="2"/>
</dbReference>
<feature type="transmembrane region" description="Helical" evidence="8">
    <location>
        <begin position="321"/>
        <end position="339"/>
    </location>
</feature>
<dbReference type="SMART" id="SM01381">
    <property type="entry name" value="7TM_GPCR_Srsx"/>
    <property type="match status" value="1"/>
</dbReference>
<dbReference type="PROSITE" id="PS50262">
    <property type="entry name" value="G_PROTEIN_RECEP_F1_2"/>
    <property type="match status" value="2"/>
</dbReference>
<evidence type="ECO:0000256" key="6">
    <source>
        <dbReference type="ARBA" id="ARBA00023170"/>
    </source>
</evidence>
<feature type="transmembrane region" description="Helical" evidence="8">
    <location>
        <begin position="45"/>
        <end position="70"/>
    </location>
</feature>
<keyword evidence="11" id="KW-1185">Reference proteome</keyword>
<keyword evidence="7" id="KW-0807">Transducer</keyword>
<evidence type="ECO:0000313" key="11">
    <source>
        <dbReference type="Proteomes" id="UP001249851"/>
    </source>
</evidence>
<proteinExistence type="predicted"/>
<gene>
    <name evidence="10" type="ORF">P5673_028371</name>
</gene>
<feature type="transmembrane region" description="Helical" evidence="8">
    <location>
        <begin position="481"/>
        <end position="500"/>
    </location>
</feature>
<evidence type="ECO:0000313" key="10">
    <source>
        <dbReference type="EMBL" id="KAK2550856.1"/>
    </source>
</evidence>
<dbReference type="Proteomes" id="UP001249851">
    <property type="component" value="Unassembled WGS sequence"/>
</dbReference>
<dbReference type="GO" id="GO:0005886">
    <property type="term" value="C:plasma membrane"/>
    <property type="evidence" value="ECO:0007669"/>
    <property type="project" value="TreeGrafter"/>
</dbReference>
<dbReference type="CDD" id="cd00637">
    <property type="entry name" value="7tm_classA_rhodopsin-like"/>
    <property type="match status" value="2"/>
</dbReference>
<dbReference type="Gene3D" id="1.20.1070.10">
    <property type="entry name" value="Rhodopsin 7-helix transmembrane proteins"/>
    <property type="match status" value="2"/>
</dbReference>
<dbReference type="AlphaFoldDB" id="A0AAD9PXH8"/>
<dbReference type="SUPFAM" id="SSF81321">
    <property type="entry name" value="Family A G protein-coupled receptor-like"/>
    <property type="match status" value="2"/>
</dbReference>
<feature type="transmembrane region" description="Helical" evidence="8">
    <location>
        <begin position="207"/>
        <end position="228"/>
    </location>
</feature>
<organism evidence="10 11">
    <name type="scientific">Acropora cervicornis</name>
    <name type="common">Staghorn coral</name>
    <dbReference type="NCBI Taxonomy" id="6130"/>
    <lineage>
        <taxon>Eukaryota</taxon>
        <taxon>Metazoa</taxon>
        <taxon>Cnidaria</taxon>
        <taxon>Anthozoa</taxon>
        <taxon>Hexacorallia</taxon>
        <taxon>Scleractinia</taxon>
        <taxon>Astrocoeniina</taxon>
        <taxon>Acroporidae</taxon>
        <taxon>Acropora</taxon>
    </lineage>
</organism>